<dbReference type="Proteomes" id="UP000282892">
    <property type="component" value="Chromosome"/>
</dbReference>
<protein>
    <submittedName>
        <fullName evidence="10">Sodium:alanine symporter family protein</fullName>
    </submittedName>
</protein>
<comment type="subcellular location">
    <subcellularLocation>
        <location evidence="1 9">Cell membrane</location>
        <topology evidence="1 9">Multi-pass membrane protein</topology>
    </subcellularLocation>
</comment>
<keyword evidence="8 9" id="KW-0472">Membrane</keyword>
<evidence type="ECO:0000256" key="5">
    <source>
        <dbReference type="ARBA" id="ARBA00022692"/>
    </source>
</evidence>
<evidence type="ECO:0000256" key="2">
    <source>
        <dbReference type="ARBA" id="ARBA00009261"/>
    </source>
</evidence>
<feature type="transmembrane region" description="Helical" evidence="9">
    <location>
        <begin position="312"/>
        <end position="334"/>
    </location>
</feature>
<feature type="transmembrane region" description="Helical" evidence="9">
    <location>
        <begin position="152"/>
        <end position="172"/>
    </location>
</feature>
<evidence type="ECO:0000256" key="3">
    <source>
        <dbReference type="ARBA" id="ARBA00022448"/>
    </source>
</evidence>
<keyword evidence="6 9" id="KW-0769">Symport</keyword>
<feature type="transmembrane region" description="Helical" evidence="9">
    <location>
        <begin position="354"/>
        <end position="377"/>
    </location>
</feature>
<dbReference type="Pfam" id="PF01235">
    <property type="entry name" value="Na_Ala_symp"/>
    <property type="match status" value="1"/>
</dbReference>
<evidence type="ECO:0000256" key="7">
    <source>
        <dbReference type="ARBA" id="ARBA00022989"/>
    </source>
</evidence>
<keyword evidence="7 9" id="KW-1133">Transmembrane helix</keyword>
<accession>A0A3T0HZ74</accession>
<proteinExistence type="inferred from homology"/>
<gene>
    <name evidence="10" type="ORF">CHR53_14890</name>
</gene>
<keyword evidence="11" id="KW-1185">Reference proteome</keyword>
<keyword evidence="5 9" id="KW-0812">Transmembrane</keyword>
<dbReference type="PROSITE" id="PS00873">
    <property type="entry name" value="NA_ALANINE_SYMP"/>
    <property type="match status" value="1"/>
</dbReference>
<evidence type="ECO:0000256" key="1">
    <source>
        <dbReference type="ARBA" id="ARBA00004651"/>
    </source>
</evidence>
<keyword evidence="3 9" id="KW-0813">Transport</keyword>
<feature type="transmembrane region" description="Helical" evidence="9">
    <location>
        <begin position="218"/>
        <end position="235"/>
    </location>
</feature>
<evidence type="ECO:0000313" key="10">
    <source>
        <dbReference type="EMBL" id="AZU62460.1"/>
    </source>
</evidence>
<evidence type="ECO:0000256" key="8">
    <source>
        <dbReference type="ARBA" id="ARBA00023136"/>
    </source>
</evidence>
<evidence type="ECO:0000256" key="6">
    <source>
        <dbReference type="ARBA" id="ARBA00022847"/>
    </source>
</evidence>
<sequence>MGEFLEKVVGFLWGVPLIFTILFAGVYFTVATKFFQFVHLPHILKSTFGNIFKKQEKDNKAKGILSSFEAISTAIGGSVGVGNIGGVATAIAVGGPGAVFWMWLCALVGMIIKTVEVTLAVHYRNTDENGDPYGGPTYYMEKGLGEEKNFKLWMIPAVIFGFGIFGTFFFTLQNYTISEAVGSTFGIGMIPASIGLTLVTYYIIYGGIKHIGQMASKIVPFMVLFFVLSGLYIIFTNLGEAVHAFSLIFSGAFGGTAAVGGFTGAAVAQVIQMGVARSVYSNEAGWGTSPMVHSTAKVDHPVKQGIWGAFEVFVDTIIVCSITALTIIISGVWSSGLSGAELTLAAFEAGIGETGRYIITISVVLFGVTTTTGWYIYYEILLRHLFKNKGTKFKRKFLTFFTWFYPIPGLSMVIYAVSVGMPGQAVWYFADITSAIPTFVNVVVILLLSKRFLALLKDYKARYMGIGEIDPDIVLFYEEKKTTPKDTKVV</sequence>
<reference evidence="10 11" key="1">
    <citation type="submission" date="2017-07" db="EMBL/GenBank/DDBJ databases">
        <title>The complete genome sequence of Bacillus mesonae strain H20-5, an efficient strain improving plant abiotic stress resistance.</title>
        <authorList>
            <person name="Kim S.Y."/>
            <person name="Song H."/>
            <person name="Sang M.K."/>
            <person name="Weon H.-Y."/>
            <person name="Song J."/>
        </authorList>
    </citation>
    <scope>NUCLEOTIDE SEQUENCE [LARGE SCALE GENOMIC DNA]</scope>
    <source>
        <strain evidence="10 11">H20-5</strain>
    </source>
</reference>
<dbReference type="EMBL" id="CP022572">
    <property type="protein sequence ID" value="AZU62460.1"/>
    <property type="molecule type" value="Genomic_DNA"/>
</dbReference>
<feature type="transmembrane region" description="Helical" evidence="9">
    <location>
        <begin position="397"/>
        <end position="419"/>
    </location>
</feature>
<evidence type="ECO:0000256" key="9">
    <source>
        <dbReference type="RuleBase" id="RU363064"/>
    </source>
</evidence>
<evidence type="ECO:0000313" key="11">
    <source>
        <dbReference type="Proteomes" id="UP000282892"/>
    </source>
</evidence>
<name>A0A3T0HZ74_9BACI</name>
<dbReference type="PRINTS" id="PR00175">
    <property type="entry name" value="NAALASMPORT"/>
</dbReference>
<dbReference type="KEGG" id="nmk:CHR53_14890"/>
<comment type="similarity">
    <text evidence="2 9">Belongs to the alanine or glycine:cation symporter (AGCS) (TC 2.A.25) family.</text>
</comment>
<dbReference type="OrthoDB" id="9804874at2"/>
<dbReference type="GO" id="GO:0005283">
    <property type="term" value="F:amino acid:sodium symporter activity"/>
    <property type="evidence" value="ECO:0007669"/>
    <property type="project" value="InterPro"/>
</dbReference>
<feature type="transmembrane region" description="Helical" evidence="9">
    <location>
        <begin position="12"/>
        <end position="35"/>
    </location>
</feature>
<feature type="transmembrane region" description="Helical" evidence="9">
    <location>
        <begin position="100"/>
        <end position="121"/>
    </location>
</feature>
<feature type="transmembrane region" description="Helical" evidence="9">
    <location>
        <begin position="241"/>
        <end position="268"/>
    </location>
</feature>
<dbReference type="AlphaFoldDB" id="A0A3T0HZ74"/>
<dbReference type="NCBIfam" id="TIGR00835">
    <property type="entry name" value="agcS"/>
    <property type="match status" value="1"/>
</dbReference>
<dbReference type="InterPro" id="IPR001463">
    <property type="entry name" value="Na/Ala_symport"/>
</dbReference>
<dbReference type="PANTHER" id="PTHR30330">
    <property type="entry name" value="AGSS FAMILY TRANSPORTER, SODIUM-ALANINE"/>
    <property type="match status" value="1"/>
</dbReference>
<dbReference type="RefSeq" id="WP_066399924.1">
    <property type="nucleotide sequence ID" value="NZ_CP022572.1"/>
</dbReference>
<organism evidence="10 11">
    <name type="scientific">Neobacillus mesonae</name>
    <dbReference type="NCBI Taxonomy" id="1193713"/>
    <lineage>
        <taxon>Bacteria</taxon>
        <taxon>Bacillati</taxon>
        <taxon>Bacillota</taxon>
        <taxon>Bacilli</taxon>
        <taxon>Bacillales</taxon>
        <taxon>Bacillaceae</taxon>
        <taxon>Neobacillus</taxon>
    </lineage>
</organism>
<keyword evidence="4 9" id="KW-1003">Cell membrane</keyword>
<feature type="transmembrane region" description="Helical" evidence="9">
    <location>
        <begin position="184"/>
        <end position="206"/>
    </location>
</feature>
<dbReference type="STRING" id="1193713.GCA_001636315_05424"/>
<evidence type="ECO:0000256" key="4">
    <source>
        <dbReference type="ARBA" id="ARBA00022475"/>
    </source>
</evidence>
<dbReference type="PANTHER" id="PTHR30330:SF14">
    <property type="entry name" value="SODIUM_AMINO ACID (ALANINE) SYMPORTER"/>
    <property type="match status" value="1"/>
</dbReference>
<dbReference type="GO" id="GO:0005886">
    <property type="term" value="C:plasma membrane"/>
    <property type="evidence" value="ECO:0007669"/>
    <property type="project" value="UniProtKB-SubCell"/>
</dbReference>
<feature type="transmembrane region" description="Helical" evidence="9">
    <location>
        <begin position="425"/>
        <end position="448"/>
    </location>
</feature>